<dbReference type="Gene3D" id="2.40.50.100">
    <property type="match status" value="2"/>
</dbReference>
<evidence type="ECO:0000256" key="1">
    <source>
        <dbReference type="ARBA" id="ARBA00008110"/>
    </source>
</evidence>
<evidence type="ECO:0000256" key="4">
    <source>
        <dbReference type="ARBA" id="ARBA00022737"/>
    </source>
</evidence>
<dbReference type="InterPro" id="IPR051815">
    <property type="entry name" value="Molybdate_resp_trans_reg"/>
</dbReference>
<evidence type="ECO:0000313" key="9">
    <source>
        <dbReference type="EMBL" id="MCO5959865.1"/>
    </source>
</evidence>
<dbReference type="InterPro" id="IPR036390">
    <property type="entry name" value="WH_DNA-bd_sf"/>
</dbReference>
<sequence>MRPNSLRPVLDFRGVNGNRAGEDRFQLLAAIDRTGSIAAAAKVVGISYRGAWDAVNSLNNLFPRPIVIASPGGRQGGSARVTAEGLRALTVHRLLTASIGEIVANLETTISGDPTVSFPAQSLLWSPIMKTSARNTYHGIVTAVHHGAINAEVMLKVAEDVTLTVMITEQSVANLNIAPGVEAYALIKASTPILMSEPDSTKTSARNRICGTVVSVEPGAVNAEVILDIGDGKTLCAIVTDDSAETLEIKPGLRLCALIKASQIILALA</sequence>
<dbReference type="AlphaFoldDB" id="A0AAJ1C1Q9"/>
<dbReference type="GO" id="GO:0003700">
    <property type="term" value="F:DNA-binding transcription factor activity"/>
    <property type="evidence" value="ECO:0007669"/>
    <property type="project" value="InterPro"/>
</dbReference>
<evidence type="ECO:0000256" key="3">
    <source>
        <dbReference type="ARBA" id="ARBA00022505"/>
    </source>
</evidence>
<dbReference type="Pfam" id="PF03459">
    <property type="entry name" value="TOBE"/>
    <property type="match status" value="2"/>
</dbReference>
<dbReference type="RefSeq" id="WP_250913755.1">
    <property type="nucleotide sequence ID" value="NZ_JAMQAY010000016.1"/>
</dbReference>
<dbReference type="Pfam" id="PF00126">
    <property type="entry name" value="HTH_1"/>
    <property type="match status" value="1"/>
</dbReference>
<proteinExistence type="inferred from homology"/>
<reference evidence="9 10" key="1">
    <citation type="submission" date="2022-06" db="EMBL/GenBank/DDBJ databases">
        <authorList>
            <person name="Sun Q."/>
        </authorList>
    </citation>
    <scope>NUCLEOTIDE SEQUENCE</scope>
    <source>
        <strain evidence="9">S101</strain>
        <strain evidence="8 10">S153</strain>
    </source>
</reference>
<feature type="domain" description="Mop" evidence="7">
    <location>
        <begin position="130"/>
        <end position="196"/>
    </location>
</feature>
<dbReference type="PIRSF" id="PIRSF005763">
    <property type="entry name" value="Txn_reg_ModE"/>
    <property type="match status" value="1"/>
</dbReference>
<accession>A0AAJ1C1Q9</accession>
<keyword evidence="3 5" id="KW-0500">Molybdenum</keyword>
<feature type="region of interest" description="Required for dimer formation and molybdate binding" evidence="6">
    <location>
        <begin position="131"/>
        <end position="139"/>
    </location>
</feature>
<keyword evidence="10" id="KW-1185">Reference proteome</keyword>
<dbReference type="InterPro" id="IPR008995">
    <property type="entry name" value="Mo/tungstate-bd_C_term_dom"/>
</dbReference>
<evidence type="ECO:0000313" key="11">
    <source>
        <dbReference type="Proteomes" id="UP001155380"/>
    </source>
</evidence>
<evidence type="ECO:0000256" key="5">
    <source>
        <dbReference type="PIRNR" id="PIRNR005763"/>
    </source>
</evidence>
<evidence type="ECO:0000259" key="7">
    <source>
        <dbReference type="PROSITE" id="PS51866"/>
    </source>
</evidence>
<name>A0AAJ1C1Q9_9HYPH</name>
<dbReference type="EMBL" id="JAMXLX010000012">
    <property type="protein sequence ID" value="MCO5959865.1"/>
    <property type="molecule type" value="Genomic_DNA"/>
</dbReference>
<dbReference type="Proteomes" id="UP001155380">
    <property type="component" value="Unassembled WGS sequence"/>
</dbReference>
<gene>
    <name evidence="8" type="ORF">NBH20_23915</name>
    <name evidence="9" type="ORF">NBH21_24155</name>
</gene>
<dbReference type="PANTHER" id="PTHR30432">
    <property type="entry name" value="TRANSCRIPTIONAL REGULATOR MODE"/>
    <property type="match status" value="1"/>
</dbReference>
<feature type="domain" description="Mop" evidence="7">
    <location>
        <begin position="202"/>
        <end position="268"/>
    </location>
</feature>
<dbReference type="GO" id="GO:0015689">
    <property type="term" value="P:molybdate ion transport"/>
    <property type="evidence" value="ECO:0007669"/>
    <property type="project" value="UniProtKB-UniRule"/>
</dbReference>
<dbReference type="GO" id="GO:0030151">
    <property type="term" value="F:molybdenum ion binding"/>
    <property type="evidence" value="ECO:0007669"/>
    <property type="project" value="UniProtKB-UniRule"/>
</dbReference>
<organism evidence="9 11">
    <name type="scientific">Ciceribacter sichuanensis</name>
    <dbReference type="NCBI Taxonomy" id="2949647"/>
    <lineage>
        <taxon>Bacteria</taxon>
        <taxon>Pseudomonadati</taxon>
        <taxon>Pseudomonadota</taxon>
        <taxon>Alphaproteobacteria</taxon>
        <taxon>Hyphomicrobiales</taxon>
        <taxon>Rhizobiaceae</taxon>
        <taxon>Ciceribacter</taxon>
    </lineage>
</organism>
<dbReference type="InterPro" id="IPR000847">
    <property type="entry name" value="LysR_HTH_N"/>
</dbReference>
<dbReference type="NCBIfam" id="TIGR00638">
    <property type="entry name" value="Mop"/>
    <property type="match status" value="2"/>
</dbReference>
<dbReference type="SUPFAM" id="SSF50331">
    <property type="entry name" value="MOP-like"/>
    <property type="match status" value="2"/>
</dbReference>
<dbReference type="InterPro" id="IPR004606">
    <property type="entry name" value="Mop_domain"/>
</dbReference>
<evidence type="ECO:0000256" key="6">
    <source>
        <dbReference type="PIRSR" id="PIRSR005763-1"/>
    </source>
</evidence>
<comment type="caution">
    <text evidence="9">The sequence shown here is derived from an EMBL/GenBank/DDBJ whole genome shotgun (WGS) entry which is preliminary data.</text>
</comment>
<evidence type="ECO:0000313" key="8">
    <source>
        <dbReference type="EMBL" id="MCM2404229.1"/>
    </source>
</evidence>
<evidence type="ECO:0000313" key="10">
    <source>
        <dbReference type="Proteomes" id="UP001155079"/>
    </source>
</evidence>
<keyword evidence="2 5" id="KW-0813">Transport</keyword>
<dbReference type="SUPFAM" id="SSF46785">
    <property type="entry name" value="Winged helix' DNA-binding domain"/>
    <property type="match status" value="1"/>
</dbReference>
<dbReference type="PROSITE" id="PS51866">
    <property type="entry name" value="MOP"/>
    <property type="match status" value="2"/>
</dbReference>
<dbReference type="Proteomes" id="UP001155079">
    <property type="component" value="Unassembled WGS sequence"/>
</dbReference>
<dbReference type="InterPro" id="IPR005116">
    <property type="entry name" value="Transp-assoc_OB_typ1"/>
</dbReference>
<dbReference type="InterPro" id="IPR016462">
    <property type="entry name" value="ModE"/>
</dbReference>
<protein>
    <submittedName>
        <fullName evidence="9">TOBE domain-containing protein</fullName>
    </submittedName>
</protein>
<dbReference type="EMBL" id="JAMQAY010000016">
    <property type="protein sequence ID" value="MCM2404229.1"/>
    <property type="molecule type" value="Genomic_DNA"/>
</dbReference>
<comment type="similarity">
    <text evidence="1 5">Belongs to the ModE family.</text>
</comment>
<evidence type="ECO:0000256" key="2">
    <source>
        <dbReference type="ARBA" id="ARBA00022448"/>
    </source>
</evidence>
<keyword evidence="4" id="KW-0677">Repeat</keyword>
<dbReference type="Gene3D" id="1.10.10.10">
    <property type="entry name" value="Winged helix-like DNA-binding domain superfamily/Winged helix DNA-binding domain"/>
    <property type="match status" value="1"/>
</dbReference>
<dbReference type="InterPro" id="IPR036388">
    <property type="entry name" value="WH-like_DNA-bd_sf"/>
</dbReference>
<dbReference type="PANTHER" id="PTHR30432:SF1">
    <property type="entry name" value="DNA-BINDING TRANSCRIPTIONAL DUAL REGULATOR MODE"/>
    <property type="match status" value="1"/>
</dbReference>